<dbReference type="Proteomes" id="UP000226525">
    <property type="component" value="Unassembled WGS sequence"/>
</dbReference>
<feature type="domain" description="NADP-dependent oxidoreductase" evidence="1">
    <location>
        <begin position="19"/>
        <end position="316"/>
    </location>
</feature>
<evidence type="ECO:0000313" key="3">
    <source>
        <dbReference type="Proteomes" id="UP000226525"/>
    </source>
</evidence>
<dbReference type="CDD" id="cd19152">
    <property type="entry name" value="AKR_AKR15A"/>
    <property type="match status" value="1"/>
</dbReference>
<dbReference type="InterPro" id="IPR020471">
    <property type="entry name" value="AKR"/>
</dbReference>
<accession>A0A2D6YLG2</accession>
<dbReference type="InterPro" id="IPR036812">
    <property type="entry name" value="NAD(P)_OxRdtase_dom_sf"/>
</dbReference>
<dbReference type="PANTHER" id="PTHR42686">
    <property type="entry name" value="GH17980P-RELATED"/>
    <property type="match status" value="1"/>
</dbReference>
<dbReference type="AlphaFoldDB" id="A0A2D6YLG2"/>
<dbReference type="GO" id="GO:0016491">
    <property type="term" value="F:oxidoreductase activity"/>
    <property type="evidence" value="ECO:0007669"/>
    <property type="project" value="InterPro"/>
</dbReference>
<comment type="caution">
    <text evidence="2">The sequence shown here is derived from an EMBL/GenBank/DDBJ whole genome shotgun (WGS) entry which is preliminary data.</text>
</comment>
<evidence type="ECO:0000313" key="2">
    <source>
        <dbReference type="EMBL" id="MAH63972.1"/>
    </source>
</evidence>
<dbReference type="SUPFAM" id="SSF51430">
    <property type="entry name" value="NAD(P)-linked oxidoreductase"/>
    <property type="match status" value="1"/>
</dbReference>
<dbReference type="Pfam" id="PF00248">
    <property type="entry name" value="Aldo_ket_red"/>
    <property type="match status" value="1"/>
</dbReference>
<evidence type="ECO:0000259" key="1">
    <source>
        <dbReference type="Pfam" id="PF00248"/>
    </source>
</evidence>
<dbReference type="GO" id="GO:0005829">
    <property type="term" value="C:cytosol"/>
    <property type="evidence" value="ECO:0007669"/>
    <property type="project" value="TreeGrafter"/>
</dbReference>
<dbReference type="Gene3D" id="3.20.20.100">
    <property type="entry name" value="NADP-dependent oxidoreductase domain"/>
    <property type="match status" value="1"/>
</dbReference>
<dbReference type="EMBL" id="NZEX01000125">
    <property type="protein sequence ID" value="MAH63972.1"/>
    <property type="molecule type" value="Genomic_DNA"/>
</dbReference>
<reference evidence="3" key="1">
    <citation type="submission" date="2017-09" db="EMBL/GenBank/DDBJ databases">
        <title>The Reconstruction of 2,631 Draft Metagenome-Assembled Genomes from the Global Oceans.</title>
        <authorList>
            <person name="Tully B.J."/>
            <person name="Graham E.D."/>
            <person name="Heidelberg J.F."/>
        </authorList>
    </citation>
    <scope>NUCLEOTIDE SEQUENCE [LARGE SCALE GENOMIC DNA]</scope>
</reference>
<proteinExistence type="predicted"/>
<name>A0A2D6YLG2_9DELT</name>
<organism evidence="2 3">
    <name type="scientific">SAR324 cluster bacterium</name>
    <dbReference type="NCBI Taxonomy" id="2024889"/>
    <lineage>
        <taxon>Bacteria</taxon>
        <taxon>Deltaproteobacteria</taxon>
        <taxon>SAR324 cluster</taxon>
    </lineage>
</organism>
<protein>
    <submittedName>
        <fullName evidence="2">Aldo/keto reductase</fullName>
    </submittedName>
</protein>
<dbReference type="InterPro" id="IPR023210">
    <property type="entry name" value="NADP_OxRdtase_dom"/>
</dbReference>
<sequence>MPNPLEIHTLGASGLGVSRLSLGTAPLGNLLMQVTEEEALLTIEAAMGSGINYLDTAPFYGYGLSEERIGRCLPKLSKRPLISTKVGRLLRPGVREGNELYGNKQPFYLANLDKRFIFDFSYEGVLRSHEESLQRLGIDAVDILHIHDPDDDEHFTDAVQGAYRALNRLREEGSIKAVSAGMNQWEMLSDFLDHGRFDCFLLAGRYTLLDQSSLAEFLPKCLKHGTSIVIGGVYNSGILANPVRGTTYNYVEAPQGLIDRALAMEVICQRYGVPLKAAALQFPLGHPAVATVLTGVRSRAEWQENLQLFELEIPRDLWLELRDGGMIGPAVPLPGD</sequence>
<gene>
    <name evidence="2" type="ORF">CMN54_11110</name>
</gene>
<dbReference type="PANTHER" id="PTHR42686:SF1">
    <property type="entry name" value="GH17980P-RELATED"/>
    <property type="match status" value="1"/>
</dbReference>